<evidence type="ECO:0000313" key="6">
    <source>
        <dbReference type="Proteomes" id="UP001293593"/>
    </source>
</evidence>
<gene>
    <name evidence="5" type="ORF">QN277_017974</name>
</gene>
<dbReference type="SUPFAM" id="SSF51735">
    <property type="entry name" value="NAD(P)-binding Rossmann-fold domains"/>
    <property type="match status" value="1"/>
</dbReference>
<protein>
    <recommendedName>
        <fullName evidence="4">NAD-dependent epimerase/dehydratase domain-containing protein</fullName>
    </recommendedName>
</protein>
<dbReference type="GO" id="GO:0016853">
    <property type="term" value="F:isomerase activity"/>
    <property type="evidence" value="ECO:0007669"/>
    <property type="project" value="UniProtKB-KW"/>
</dbReference>
<reference evidence="5" key="1">
    <citation type="submission" date="2023-10" db="EMBL/GenBank/DDBJ databases">
        <title>Chromosome-level genome of the transformable northern wattle, Acacia crassicarpa.</title>
        <authorList>
            <person name="Massaro I."/>
            <person name="Sinha N.R."/>
            <person name="Poethig S."/>
            <person name="Leichty A.R."/>
        </authorList>
    </citation>
    <scope>NUCLEOTIDE SEQUENCE</scope>
    <source>
        <strain evidence="5">Acra3RX</strain>
        <tissue evidence="5">Leaf</tissue>
    </source>
</reference>
<evidence type="ECO:0000256" key="3">
    <source>
        <dbReference type="ARBA" id="ARBA00023235"/>
    </source>
</evidence>
<evidence type="ECO:0000313" key="5">
    <source>
        <dbReference type="EMBL" id="KAK4274800.1"/>
    </source>
</evidence>
<dbReference type="InterPro" id="IPR001509">
    <property type="entry name" value="Epimerase_deHydtase"/>
</dbReference>
<keyword evidence="2" id="KW-0520">NAD</keyword>
<dbReference type="InterPro" id="IPR036291">
    <property type="entry name" value="NAD(P)-bd_dom_sf"/>
</dbReference>
<evidence type="ECO:0000259" key="4">
    <source>
        <dbReference type="Pfam" id="PF01370"/>
    </source>
</evidence>
<dbReference type="PANTHER" id="PTHR43574">
    <property type="entry name" value="EPIMERASE-RELATED"/>
    <property type="match status" value="1"/>
</dbReference>
<sequence>MEVDRMLGSAIHPHLRYRDESVPKTSCRSMAGPLPASSILAMRSSLSEPQSEKRMFILGMGFVGQFLSYKLQCQGWTVSGTCTSHMKKKKLEDRGFHIYHLDALEPELSILDHMKHYTHLLVSIPPIAGIGDPMLQHERLLRSSLVNGNLRWLCYLSSTSVYGDCGGELVDEDYPPNPTSELAKLRLASEEGWSNLAHYLGISPYIFRLGGIYGPGRSAIETIIKQDPLSEAQKRRKYRKYTSRVHVEDICQAIMAAANSLSLGKVYNIVDEDPAPREQVSEYARKLVENKWPGLITQQAEEIEWSNVTSNKRGEKRVCNARMKEQLGVQLAYPDYTTGLQSILDKMEAPYVQS</sequence>
<dbReference type="AlphaFoldDB" id="A0AAE1JQ43"/>
<comment type="caution">
    <text evidence="5">The sequence shown here is derived from an EMBL/GenBank/DDBJ whole genome shotgun (WGS) entry which is preliminary data.</text>
</comment>
<dbReference type="Proteomes" id="UP001293593">
    <property type="component" value="Unassembled WGS sequence"/>
</dbReference>
<evidence type="ECO:0000256" key="2">
    <source>
        <dbReference type="ARBA" id="ARBA00023027"/>
    </source>
</evidence>
<evidence type="ECO:0000256" key="1">
    <source>
        <dbReference type="ARBA" id="ARBA00007637"/>
    </source>
</evidence>
<accession>A0AAE1JQ43</accession>
<keyword evidence="6" id="KW-1185">Reference proteome</keyword>
<dbReference type="EMBL" id="JAWXYG010000004">
    <property type="protein sequence ID" value="KAK4274800.1"/>
    <property type="molecule type" value="Genomic_DNA"/>
</dbReference>
<feature type="domain" description="NAD-dependent epimerase/dehydratase" evidence="4">
    <location>
        <begin position="57"/>
        <end position="269"/>
    </location>
</feature>
<dbReference type="Gene3D" id="3.40.50.720">
    <property type="entry name" value="NAD(P)-binding Rossmann-like Domain"/>
    <property type="match status" value="1"/>
</dbReference>
<comment type="similarity">
    <text evidence="1">Belongs to the NAD(P)-dependent epimerase/dehydratase family.</text>
</comment>
<name>A0AAE1JQ43_9FABA</name>
<proteinExistence type="inferred from homology"/>
<dbReference type="CDD" id="cd05266">
    <property type="entry name" value="SDR_a4"/>
    <property type="match status" value="1"/>
</dbReference>
<dbReference type="Pfam" id="PF01370">
    <property type="entry name" value="Epimerase"/>
    <property type="match status" value="1"/>
</dbReference>
<keyword evidence="3" id="KW-0413">Isomerase</keyword>
<organism evidence="5 6">
    <name type="scientific">Acacia crassicarpa</name>
    <name type="common">northern wattle</name>
    <dbReference type="NCBI Taxonomy" id="499986"/>
    <lineage>
        <taxon>Eukaryota</taxon>
        <taxon>Viridiplantae</taxon>
        <taxon>Streptophyta</taxon>
        <taxon>Embryophyta</taxon>
        <taxon>Tracheophyta</taxon>
        <taxon>Spermatophyta</taxon>
        <taxon>Magnoliopsida</taxon>
        <taxon>eudicotyledons</taxon>
        <taxon>Gunneridae</taxon>
        <taxon>Pentapetalae</taxon>
        <taxon>rosids</taxon>
        <taxon>fabids</taxon>
        <taxon>Fabales</taxon>
        <taxon>Fabaceae</taxon>
        <taxon>Caesalpinioideae</taxon>
        <taxon>mimosoid clade</taxon>
        <taxon>Acacieae</taxon>
        <taxon>Acacia</taxon>
    </lineage>
</organism>